<evidence type="ECO:0000256" key="6">
    <source>
        <dbReference type="ARBA" id="ARBA00022968"/>
    </source>
</evidence>
<evidence type="ECO:0000256" key="2">
    <source>
        <dbReference type="ARBA" id="ARBA00006003"/>
    </source>
</evidence>
<evidence type="ECO:0000256" key="10">
    <source>
        <dbReference type="ARBA" id="ARBA00023098"/>
    </source>
</evidence>
<evidence type="ECO:0000256" key="8">
    <source>
        <dbReference type="ARBA" id="ARBA00022989"/>
    </source>
</evidence>
<sequence length="388" mass="44615">MKTRKRKIILIAAATVLTCAIFYATTNHHATIPIMRTIYNLDVGGSILSCISRGNLNNTEKLVNFLCGDNEDSLKRALDRVEIDTVSEDDMHKYRLVEAVGNKDEMEKERIRKMFSHNPSGFVRMQNEKELNLHCDVCALVSASGQMLGSGAGDEIDNATCVIRMNTAPTRGYEKDVGTRTTLRMTSFVNVQWRLFDKEELFEKEGVTGTFVIWSSNTKEIRSVVTSEARRLMKRHPDLDPYISTFELMDYADLLFLLETGQERDASGSWLTTGWFTLIMALKMCEHVKIFGMIESGHCSTIRYFEDRPHHYFEPTGPKECAFTRLHESGLRGGHRFHTEKYIFKKWARVFNITFHHPSWDLDQDDGKTIFLLSENTHRRSYSGPARW</sequence>
<dbReference type="InterPro" id="IPR001675">
    <property type="entry name" value="Glyco_trans_29"/>
</dbReference>
<evidence type="ECO:0000256" key="14">
    <source>
        <dbReference type="ARBA" id="ARBA00043744"/>
    </source>
</evidence>
<keyword evidence="3" id="KW-0328">Glycosyltransferase</keyword>
<keyword evidence="10" id="KW-0443">Lipid metabolism</keyword>
<keyword evidence="6" id="KW-0735">Signal-anchor</keyword>
<dbReference type="Proteomes" id="UP000694865">
    <property type="component" value="Unplaced"/>
</dbReference>
<evidence type="ECO:0000313" key="15">
    <source>
        <dbReference type="Proteomes" id="UP000694865"/>
    </source>
</evidence>
<dbReference type="PANTHER" id="PTHR45906">
    <property type="entry name" value="ALPHA-N-ACETYL-NEURAMINYL-2,3-BETA-GALACTOSYL-1, 3-N-ACETYL-GALACTOSAMINIDE ALPHA-2,6-SIALYLTRANSFERASE-LIKE"/>
    <property type="match status" value="1"/>
</dbReference>
<evidence type="ECO:0000256" key="7">
    <source>
        <dbReference type="ARBA" id="ARBA00022981"/>
    </source>
</evidence>
<evidence type="ECO:0000256" key="4">
    <source>
        <dbReference type="ARBA" id="ARBA00022679"/>
    </source>
</evidence>
<organism evidence="15 16">
    <name type="scientific">Saccoglossus kowalevskii</name>
    <name type="common">Acorn worm</name>
    <dbReference type="NCBI Taxonomy" id="10224"/>
    <lineage>
        <taxon>Eukaryota</taxon>
        <taxon>Metazoa</taxon>
        <taxon>Hemichordata</taxon>
        <taxon>Enteropneusta</taxon>
        <taxon>Harrimaniidae</taxon>
        <taxon>Saccoglossus</taxon>
    </lineage>
</organism>
<dbReference type="InterPro" id="IPR038578">
    <property type="entry name" value="GT29-like_sf"/>
</dbReference>
<evidence type="ECO:0000256" key="12">
    <source>
        <dbReference type="ARBA" id="ARBA00023157"/>
    </source>
</evidence>
<keyword evidence="4" id="KW-0808">Transferase</keyword>
<evidence type="ECO:0000256" key="13">
    <source>
        <dbReference type="ARBA" id="ARBA00023180"/>
    </source>
</evidence>
<evidence type="ECO:0000313" key="16">
    <source>
        <dbReference type="RefSeq" id="XP_006824879.1"/>
    </source>
</evidence>
<evidence type="ECO:0000256" key="11">
    <source>
        <dbReference type="ARBA" id="ARBA00023136"/>
    </source>
</evidence>
<dbReference type="PANTHER" id="PTHR45906:SF1">
    <property type="entry name" value="ALPHA-N-ACETYL-NEURAMINYL-2,3-BETA-GALACTOSYL-1, 3-N-ACETYL-GALACTOSAMINIDE ALPHA-2,6-SIALYLTRANSFERASE-LIKE"/>
    <property type="match status" value="1"/>
</dbReference>
<dbReference type="CDD" id="cd23965">
    <property type="entry name" value="GT29_ST6GALNAC3_4_5_6"/>
    <property type="match status" value="1"/>
</dbReference>
<evidence type="ECO:0000256" key="1">
    <source>
        <dbReference type="ARBA" id="ARBA00004323"/>
    </source>
</evidence>
<dbReference type="Gene3D" id="3.90.1480.20">
    <property type="entry name" value="Glycosyl transferase family 29"/>
    <property type="match status" value="1"/>
</dbReference>
<evidence type="ECO:0000256" key="5">
    <source>
        <dbReference type="ARBA" id="ARBA00022692"/>
    </source>
</evidence>
<gene>
    <name evidence="16" type="primary">LOC100371080</name>
</gene>
<keyword evidence="12" id="KW-1015">Disulfide bond</keyword>
<keyword evidence="5" id="KW-0812">Transmembrane</keyword>
<keyword evidence="13" id="KW-0325">Glycoprotein</keyword>
<keyword evidence="7" id="KW-0730">Sialic acid</keyword>
<comment type="subcellular location">
    <subcellularLocation>
        <location evidence="1">Golgi apparatus membrane</location>
        <topology evidence="1">Single-pass type II membrane protein</topology>
    </subcellularLocation>
</comment>
<keyword evidence="8" id="KW-1133">Transmembrane helix</keyword>
<keyword evidence="11" id="KW-0472">Membrane</keyword>
<proteinExistence type="inferred from homology"/>
<keyword evidence="15" id="KW-1185">Reference proteome</keyword>
<evidence type="ECO:0000256" key="9">
    <source>
        <dbReference type="ARBA" id="ARBA00023034"/>
    </source>
</evidence>
<name>A0ABM0MXY8_SACKO</name>
<comment type="similarity">
    <text evidence="2">Belongs to the glycosyltransferase 29 family.</text>
</comment>
<comment type="catalytic activity">
    <reaction evidence="14">
        <text>a ganglioside GM1b (d18:1(4E)) + CMP-N-acetyl-beta-neuraminate = a ganglioside GD1alpha (d18:1(4E)) + CMP + H(+)</text>
        <dbReference type="Rhea" id="RHEA:41968"/>
        <dbReference type="ChEBI" id="CHEBI:15378"/>
        <dbReference type="ChEBI" id="CHEBI:57812"/>
        <dbReference type="ChEBI" id="CHEBI:60377"/>
        <dbReference type="ChEBI" id="CHEBI:78568"/>
        <dbReference type="ChEBI" id="CHEBI:78569"/>
    </reaction>
    <physiologicalReaction direction="left-to-right" evidence="14">
        <dbReference type="Rhea" id="RHEA:41969"/>
    </physiologicalReaction>
</comment>
<dbReference type="GeneID" id="100371080"/>
<keyword evidence="9" id="KW-0333">Golgi apparatus</keyword>
<dbReference type="RefSeq" id="XP_006824879.1">
    <property type="nucleotide sequence ID" value="XM_006824816.1"/>
</dbReference>
<evidence type="ECO:0000256" key="3">
    <source>
        <dbReference type="ARBA" id="ARBA00022676"/>
    </source>
</evidence>
<protein>
    <submittedName>
        <fullName evidence="16">Alpha-N-acetylgalactosaminide alpha-2,6-sialyltransferase 3-like</fullName>
    </submittedName>
</protein>
<dbReference type="Pfam" id="PF00777">
    <property type="entry name" value="Glyco_transf_29"/>
    <property type="match status" value="1"/>
</dbReference>
<accession>A0ABM0MXY8</accession>
<reference evidence="16" key="1">
    <citation type="submission" date="2025-08" db="UniProtKB">
        <authorList>
            <consortium name="RefSeq"/>
        </authorList>
    </citation>
    <scope>IDENTIFICATION</scope>
    <source>
        <tissue evidence="16">Testes</tissue>
    </source>
</reference>